<keyword evidence="3" id="KW-0808">Transferase</keyword>
<name>A0A1I5PU68_9BACI</name>
<dbReference type="Gene3D" id="3.90.1150.10">
    <property type="entry name" value="Aspartate Aminotransferase, domain 1"/>
    <property type="match status" value="1"/>
</dbReference>
<evidence type="ECO:0000313" key="10">
    <source>
        <dbReference type="Proteomes" id="UP000198892"/>
    </source>
</evidence>
<dbReference type="Pfam" id="PF00155">
    <property type="entry name" value="Aminotran_1_2"/>
    <property type="match status" value="1"/>
</dbReference>
<dbReference type="Proteomes" id="UP000198892">
    <property type="component" value="Unassembled WGS sequence"/>
</dbReference>
<dbReference type="Gene3D" id="3.40.640.10">
    <property type="entry name" value="Type I PLP-dependent aspartate aminotransferase-like (Major domain)"/>
    <property type="match status" value="1"/>
</dbReference>
<dbReference type="SMART" id="SM00345">
    <property type="entry name" value="HTH_GNTR"/>
    <property type="match status" value="1"/>
</dbReference>
<dbReference type="PRINTS" id="PR00035">
    <property type="entry name" value="HTHGNTR"/>
</dbReference>
<evidence type="ECO:0000256" key="1">
    <source>
        <dbReference type="ARBA" id="ARBA00001933"/>
    </source>
</evidence>
<accession>A0A1I5PU68</accession>
<protein>
    <submittedName>
        <fullName evidence="9">GntR family transcriptional regulator, regulator for abcA and norABC</fullName>
    </submittedName>
</protein>
<dbReference type="PANTHER" id="PTHR46577">
    <property type="entry name" value="HTH-TYPE TRANSCRIPTIONAL REGULATORY PROTEIN GABR"/>
    <property type="match status" value="1"/>
</dbReference>
<dbReference type="Pfam" id="PF00392">
    <property type="entry name" value="GntR"/>
    <property type="match status" value="1"/>
</dbReference>
<dbReference type="InterPro" id="IPR051446">
    <property type="entry name" value="HTH_trans_reg/aminotransferase"/>
</dbReference>
<dbReference type="InterPro" id="IPR015421">
    <property type="entry name" value="PyrdxlP-dep_Trfase_major"/>
</dbReference>
<keyword evidence="6" id="KW-0238">DNA-binding</keyword>
<feature type="domain" description="HTH gntR-type" evidence="8">
    <location>
        <begin position="5"/>
        <end position="73"/>
    </location>
</feature>
<evidence type="ECO:0000256" key="2">
    <source>
        <dbReference type="ARBA" id="ARBA00005384"/>
    </source>
</evidence>
<comment type="cofactor">
    <cofactor evidence="1">
        <name>pyridoxal 5'-phosphate</name>
        <dbReference type="ChEBI" id="CHEBI:597326"/>
    </cofactor>
</comment>
<dbReference type="EMBL" id="FOXD01000004">
    <property type="protein sequence ID" value="SFP37509.1"/>
    <property type="molecule type" value="Genomic_DNA"/>
</dbReference>
<dbReference type="InterPro" id="IPR036388">
    <property type="entry name" value="WH-like_DNA-bd_sf"/>
</dbReference>
<dbReference type="GO" id="GO:0003677">
    <property type="term" value="F:DNA binding"/>
    <property type="evidence" value="ECO:0007669"/>
    <property type="project" value="UniProtKB-KW"/>
</dbReference>
<keyword evidence="7" id="KW-0804">Transcription</keyword>
<keyword evidence="5" id="KW-0805">Transcription regulation</keyword>
<evidence type="ECO:0000256" key="5">
    <source>
        <dbReference type="ARBA" id="ARBA00023015"/>
    </source>
</evidence>
<keyword evidence="4" id="KW-0663">Pyridoxal phosphate</keyword>
<evidence type="ECO:0000259" key="8">
    <source>
        <dbReference type="PROSITE" id="PS50949"/>
    </source>
</evidence>
<dbReference type="PANTHER" id="PTHR46577:SF2">
    <property type="entry name" value="TRANSCRIPTIONAL REGULATORY PROTEIN"/>
    <property type="match status" value="1"/>
</dbReference>
<dbReference type="GO" id="GO:0003700">
    <property type="term" value="F:DNA-binding transcription factor activity"/>
    <property type="evidence" value="ECO:0007669"/>
    <property type="project" value="InterPro"/>
</dbReference>
<evidence type="ECO:0000256" key="3">
    <source>
        <dbReference type="ARBA" id="ARBA00022576"/>
    </source>
</evidence>
<proteinExistence type="inferred from homology"/>
<evidence type="ECO:0000313" key="9">
    <source>
        <dbReference type="EMBL" id="SFP37509.1"/>
    </source>
</evidence>
<evidence type="ECO:0000256" key="6">
    <source>
        <dbReference type="ARBA" id="ARBA00023125"/>
    </source>
</evidence>
<dbReference type="RefSeq" id="WP_093335880.1">
    <property type="nucleotide sequence ID" value="NZ_FOXD01000004.1"/>
</dbReference>
<keyword evidence="3" id="KW-0032">Aminotransferase</keyword>
<dbReference type="CDD" id="cd00609">
    <property type="entry name" value="AAT_like"/>
    <property type="match status" value="1"/>
</dbReference>
<dbReference type="InterPro" id="IPR036390">
    <property type="entry name" value="WH_DNA-bd_sf"/>
</dbReference>
<comment type="similarity">
    <text evidence="2">In the C-terminal section; belongs to the class-I pyridoxal-phosphate-dependent aminotransferase family.</text>
</comment>
<organism evidence="9 10">
    <name type="scientific">Salibacterium halotolerans</name>
    <dbReference type="NCBI Taxonomy" id="1884432"/>
    <lineage>
        <taxon>Bacteria</taxon>
        <taxon>Bacillati</taxon>
        <taxon>Bacillota</taxon>
        <taxon>Bacilli</taxon>
        <taxon>Bacillales</taxon>
        <taxon>Bacillaceae</taxon>
    </lineage>
</organism>
<dbReference type="Gene3D" id="1.10.10.10">
    <property type="entry name" value="Winged helix-like DNA-binding domain superfamily/Winged helix DNA-binding domain"/>
    <property type="match status" value="1"/>
</dbReference>
<dbReference type="InterPro" id="IPR000524">
    <property type="entry name" value="Tscrpt_reg_HTH_GntR"/>
</dbReference>
<dbReference type="PROSITE" id="PS50949">
    <property type="entry name" value="HTH_GNTR"/>
    <property type="match status" value="1"/>
</dbReference>
<keyword evidence="10" id="KW-1185">Reference proteome</keyword>
<dbReference type="InterPro" id="IPR004839">
    <property type="entry name" value="Aminotransferase_I/II_large"/>
</dbReference>
<dbReference type="SUPFAM" id="SSF53383">
    <property type="entry name" value="PLP-dependent transferases"/>
    <property type="match status" value="1"/>
</dbReference>
<dbReference type="InterPro" id="IPR015424">
    <property type="entry name" value="PyrdxlP-dep_Trfase"/>
</dbReference>
<dbReference type="GO" id="GO:0008483">
    <property type="term" value="F:transaminase activity"/>
    <property type="evidence" value="ECO:0007669"/>
    <property type="project" value="UniProtKB-KW"/>
</dbReference>
<dbReference type="SUPFAM" id="SSF46785">
    <property type="entry name" value="Winged helix' DNA-binding domain"/>
    <property type="match status" value="1"/>
</dbReference>
<evidence type="ECO:0000256" key="7">
    <source>
        <dbReference type="ARBA" id="ARBA00023163"/>
    </source>
</evidence>
<sequence>MNPSGTTYRDIVEYIEKKAAEGEWSAGRKLPTQREMAAAFGVNRSTVIHALDVLKERGIIESKTGSGTYVSDYDASTLSKRFVNWTDFSKYSLHPTNHDIVRKINKLELDDSIIQLGKGELHEELFPKRLFHDSLRSLETTYHHYGYDDGTGDYRYRKAVSSYLKERGIASSPDTILPVSGALQALQLITLGLLQLGSTVYTPQISYVHSLHVFRTSGMKLKSIPFKKQRLGTEYLRDDLSRNKSSSMLYVNPTFQNPVTTTLDGQSRKELVELSRDYQMPVIEDDIFRDLWIDQEPQPPIASLDHSGHTLFIGSFSKTMAPTLRVGWMTGPADVMEKLSDLRMQLDYGTSYLPQLAMYNFLETGKYDEHLKTLRKELRDRRDTLAYLLETYIADAATWEIPEGGMFIWVRFADDINVRRLFSALVDRGVLINPGFIYSYYHNQYARLSFTSSSLEDMEYGVKVIRDVVDEQK</sequence>
<dbReference type="CDD" id="cd07377">
    <property type="entry name" value="WHTH_GntR"/>
    <property type="match status" value="1"/>
</dbReference>
<dbReference type="GO" id="GO:0030170">
    <property type="term" value="F:pyridoxal phosphate binding"/>
    <property type="evidence" value="ECO:0007669"/>
    <property type="project" value="InterPro"/>
</dbReference>
<dbReference type="InterPro" id="IPR015422">
    <property type="entry name" value="PyrdxlP-dep_Trfase_small"/>
</dbReference>
<dbReference type="AlphaFoldDB" id="A0A1I5PU68"/>
<gene>
    <name evidence="9" type="ORF">SAMN05518683_104228</name>
</gene>
<dbReference type="OrthoDB" id="9802328at2"/>
<evidence type="ECO:0000256" key="4">
    <source>
        <dbReference type="ARBA" id="ARBA00022898"/>
    </source>
</evidence>
<dbReference type="STRING" id="1884432.SAMN05518683_104228"/>
<reference evidence="10" key="1">
    <citation type="submission" date="2016-10" db="EMBL/GenBank/DDBJ databases">
        <authorList>
            <person name="Varghese N."/>
            <person name="Submissions S."/>
        </authorList>
    </citation>
    <scope>NUCLEOTIDE SEQUENCE [LARGE SCALE GENOMIC DNA]</scope>
    <source>
        <strain evidence="10">S7</strain>
    </source>
</reference>